<dbReference type="Gene3D" id="3.50.50.60">
    <property type="entry name" value="FAD/NAD(P)-binding domain"/>
    <property type="match status" value="2"/>
</dbReference>
<keyword evidence="3" id="KW-1185">Reference proteome</keyword>
<dbReference type="SUPFAM" id="SSF51905">
    <property type="entry name" value="FAD/NAD(P)-binding domain"/>
    <property type="match status" value="1"/>
</dbReference>
<comment type="caution">
    <text evidence="2">The sequence shown here is derived from an EMBL/GenBank/DDBJ whole genome shotgun (WGS) entry which is preliminary data.</text>
</comment>
<dbReference type="EMBL" id="JBBCAQ010000010">
    <property type="protein sequence ID" value="KAK7602288.1"/>
    <property type="molecule type" value="Genomic_DNA"/>
</dbReference>
<evidence type="ECO:0008006" key="4">
    <source>
        <dbReference type="Google" id="ProtNLM"/>
    </source>
</evidence>
<proteinExistence type="inferred from homology"/>
<dbReference type="InterPro" id="IPR036188">
    <property type="entry name" value="FAD/NAD-bd_sf"/>
</dbReference>
<dbReference type="PANTHER" id="PTHR10668:SF103">
    <property type="entry name" value="PYRIDINE NUCLEOTIDE-DISULFIDE OXIDOREDUCTASE DOMAIN-CONTAINING PROTEIN 2"/>
    <property type="match status" value="1"/>
</dbReference>
<name>A0AAN9U1D4_9HEMI</name>
<organism evidence="2 3">
    <name type="scientific">Parthenolecanium corni</name>
    <dbReference type="NCBI Taxonomy" id="536013"/>
    <lineage>
        <taxon>Eukaryota</taxon>
        <taxon>Metazoa</taxon>
        <taxon>Ecdysozoa</taxon>
        <taxon>Arthropoda</taxon>
        <taxon>Hexapoda</taxon>
        <taxon>Insecta</taxon>
        <taxon>Pterygota</taxon>
        <taxon>Neoptera</taxon>
        <taxon>Paraneoptera</taxon>
        <taxon>Hemiptera</taxon>
        <taxon>Sternorrhyncha</taxon>
        <taxon>Coccoidea</taxon>
        <taxon>Coccidae</taxon>
        <taxon>Parthenolecanium</taxon>
    </lineage>
</organism>
<comment type="similarity">
    <text evidence="1">Belongs to the carotenoid/retinoid oxidoreductase family.</text>
</comment>
<gene>
    <name evidence="2" type="ORF">V9T40_009729</name>
</gene>
<evidence type="ECO:0000313" key="2">
    <source>
        <dbReference type="EMBL" id="KAK7602288.1"/>
    </source>
</evidence>
<dbReference type="PANTHER" id="PTHR10668">
    <property type="entry name" value="PHYTOENE DEHYDROGENASE"/>
    <property type="match status" value="1"/>
</dbReference>
<evidence type="ECO:0000313" key="3">
    <source>
        <dbReference type="Proteomes" id="UP001367676"/>
    </source>
</evidence>
<sequence>MFKEYFKILVRHYCSRQFPDSSYDAIIIGGGHNGLVAAAYLAKNGVRTCVLEKRHIVGGAAVTEEIIPGFKFSRASYLLSLLRPEIYEDLELKKFGLKYYLRNPSSYTPLRKSAWTSTAKSLTLGMDPQFNYKEISKFSEADAKQYFKFLEKLQEFADCIEPLMDVSPNTLKLLCEKDISTWTKLKIIRESKSVQNVLKGVLNLMSCFPFAYEVMCTPALGIMNKWFTVEPLKATILTDACIGTFQSPAVIGSSYILLHNVTGGVDQKKGAWAYVEGGMGALSTTIKKCATHHGAHIYTDQAVEKIQLDDLGNAIGVLTEDKNFIRSAVVLSNATPKITFLNLLPTEALDAKFKSQIQSTNYDSPVTKINVALNNILNFEADPNTSPGQLMPHHQCTIHLNCESVDDILSAHAEGSAGVFPKRPLMELTIPSSLDPTLCSSGKHVCLIFSQYTKYNLKNGREWNDETKKEYADLVFNCVEAYAPGFKDSIIGYEVLPPPELERIFGLTGGNIYHGEPSLDQLLFNRPVNWNPMSPYTPIKGLFLCGSGAHPGGGVTGSPGRLAALSVLDELKK</sequence>
<dbReference type="Pfam" id="PF13450">
    <property type="entry name" value="NAD_binding_8"/>
    <property type="match status" value="1"/>
</dbReference>
<protein>
    <recommendedName>
        <fullName evidence="4">FAD-dependent oxidoreductase</fullName>
    </recommendedName>
</protein>
<evidence type="ECO:0000256" key="1">
    <source>
        <dbReference type="ARBA" id="ARBA00006046"/>
    </source>
</evidence>
<reference evidence="2 3" key="1">
    <citation type="submission" date="2024-03" db="EMBL/GenBank/DDBJ databases">
        <title>Adaptation during the transition from Ophiocordyceps entomopathogen to insect associate is accompanied by gene loss and intensified selection.</title>
        <authorList>
            <person name="Ward C.M."/>
            <person name="Onetto C.A."/>
            <person name="Borneman A.R."/>
        </authorList>
    </citation>
    <scope>NUCLEOTIDE SEQUENCE [LARGE SCALE GENOMIC DNA]</scope>
    <source>
        <strain evidence="2">AWRI1</strain>
        <tissue evidence="2">Single Adult Female</tissue>
    </source>
</reference>
<dbReference type="AlphaFoldDB" id="A0AAN9U1D4"/>
<dbReference type="Proteomes" id="UP001367676">
    <property type="component" value="Unassembled WGS sequence"/>
</dbReference>
<accession>A0AAN9U1D4</accession>